<protein>
    <submittedName>
        <fullName evidence="3">Family 2 glycosyl transferase</fullName>
    </submittedName>
</protein>
<evidence type="ECO:0000259" key="1">
    <source>
        <dbReference type="Pfam" id="PF00535"/>
    </source>
</evidence>
<dbReference type="CDD" id="cd04186">
    <property type="entry name" value="GT_2_like_c"/>
    <property type="match status" value="1"/>
</dbReference>
<dbReference type="Gene3D" id="3.90.550.10">
    <property type="entry name" value="Spore Coat Polysaccharide Biosynthesis Protein SpsA, Chain A"/>
    <property type="match status" value="1"/>
</dbReference>
<organism evidence="3 4">
    <name type="scientific">Candidatus Woesebacteria bacterium GW2011_GWA1_37_8</name>
    <dbReference type="NCBI Taxonomy" id="1618546"/>
    <lineage>
        <taxon>Bacteria</taxon>
        <taxon>Candidatus Woeseibacteriota</taxon>
    </lineage>
</organism>
<dbReference type="SUPFAM" id="SSF53448">
    <property type="entry name" value="Nucleotide-diphospho-sugar transferases"/>
    <property type="match status" value="1"/>
</dbReference>
<evidence type="ECO:0000313" key="3">
    <source>
        <dbReference type="EMBL" id="KKQ46092.1"/>
    </source>
</evidence>
<dbReference type="InterPro" id="IPR001173">
    <property type="entry name" value="Glyco_trans_2-like"/>
</dbReference>
<dbReference type="InterPro" id="IPR029044">
    <property type="entry name" value="Nucleotide-diphossugar_trans"/>
</dbReference>
<reference evidence="3 4" key="1">
    <citation type="journal article" date="2015" name="Nature">
        <title>rRNA introns, odd ribosomes, and small enigmatic genomes across a large radiation of phyla.</title>
        <authorList>
            <person name="Brown C.T."/>
            <person name="Hug L.A."/>
            <person name="Thomas B.C."/>
            <person name="Sharon I."/>
            <person name="Castelle C.J."/>
            <person name="Singh A."/>
            <person name="Wilkins M.J."/>
            <person name="Williams K.H."/>
            <person name="Banfield J.F."/>
        </authorList>
    </citation>
    <scope>NUCLEOTIDE SEQUENCE [LARGE SCALE GENOMIC DNA]</scope>
</reference>
<dbReference type="Proteomes" id="UP000034603">
    <property type="component" value="Unassembled WGS sequence"/>
</dbReference>
<evidence type="ECO:0000259" key="2">
    <source>
        <dbReference type="Pfam" id="PF13632"/>
    </source>
</evidence>
<dbReference type="GO" id="GO:0016740">
    <property type="term" value="F:transferase activity"/>
    <property type="evidence" value="ECO:0007669"/>
    <property type="project" value="UniProtKB-KW"/>
</dbReference>
<dbReference type="AlphaFoldDB" id="A0A0G0HV26"/>
<comment type="caution">
    <text evidence="3">The sequence shown here is derived from an EMBL/GenBank/DDBJ whole genome shotgun (WGS) entry which is preliminary data.</text>
</comment>
<evidence type="ECO:0000313" key="4">
    <source>
        <dbReference type="Proteomes" id="UP000034603"/>
    </source>
</evidence>
<feature type="domain" description="Glycosyltransferase 2-like" evidence="1">
    <location>
        <begin position="4"/>
        <end position="126"/>
    </location>
</feature>
<name>A0A0G0HV26_9BACT</name>
<dbReference type="PANTHER" id="PTHR43179">
    <property type="entry name" value="RHAMNOSYLTRANSFERASE WBBL"/>
    <property type="match status" value="1"/>
</dbReference>
<dbReference type="Pfam" id="PF13632">
    <property type="entry name" value="Glyco_trans_2_3"/>
    <property type="match status" value="1"/>
</dbReference>
<keyword evidence="3" id="KW-0808">Transferase</keyword>
<sequence length="280" mass="31744">MDVSIIIPNFNTKKLVLDCVASIKKSRPKSSFEIIVIDNASTDGSVKALKNNFHKDTIVIENKENLGFSKACNLGIKKAGGKYKLILNSDTLVKEGAIDLLLDFAESNPDEGVIGSQLLNKDGSVQASCFRFPTLIRTIEQFWLGHKNILDKYAPSGENPQVVDAVVGASFLITPKALEKIGFFDERYFMYYEDLDYCRRVWKNGLKVFYLPNSRVIHYHGESGKNIADGQNQWRRLITSSKIYHGLVNHSAITFIIWTTTKLQKIVRFLKGKDWYNVRN</sequence>
<dbReference type="Pfam" id="PF00535">
    <property type="entry name" value="Glycos_transf_2"/>
    <property type="match status" value="1"/>
</dbReference>
<gene>
    <name evidence="3" type="ORF">US62_C0005G0015</name>
</gene>
<dbReference type="PANTHER" id="PTHR43179:SF7">
    <property type="entry name" value="RHAMNOSYLTRANSFERASE WBBL"/>
    <property type="match status" value="1"/>
</dbReference>
<accession>A0A0G0HV26</accession>
<proteinExistence type="predicted"/>
<dbReference type="EMBL" id="LBTR01000005">
    <property type="protein sequence ID" value="KKQ46092.1"/>
    <property type="molecule type" value="Genomic_DNA"/>
</dbReference>
<feature type="domain" description="Glycosyltransferase 2-like" evidence="2">
    <location>
        <begin position="152"/>
        <end position="240"/>
    </location>
</feature>